<evidence type="ECO:0000313" key="2">
    <source>
        <dbReference type="Proteomes" id="UP000601223"/>
    </source>
</evidence>
<reference evidence="1 2" key="1">
    <citation type="submission" date="2021-01" db="EMBL/GenBank/DDBJ databases">
        <title>Whole genome shotgun sequence of Catellatospora bangladeshensis NBRC 107357.</title>
        <authorList>
            <person name="Komaki H."/>
            <person name="Tamura T."/>
        </authorList>
    </citation>
    <scope>NUCLEOTIDE SEQUENCE [LARGE SCALE GENOMIC DNA]</scope>
    <source>
        <strain evidence="1 2">NBRC 107357</strain>
    </source>
</reference>
<evidence type="ECO:0000313" key="1">
    <source>
        <dbReference type="EMBL" id="GIF84853.1"/>
    </source>
</evidence>
<protein>
    <submittedName>
        <fullName evidence="1">Uncharacterized protein</fullName>
    </submittedName>
</protein>
<organism evidence="1 2">
    <name type="scientific">Catellatospora bangladeshensis</name>
    <dbReference type="NCBI Taxonomy" id="310355"/>
    <lineage>
        <taxon>Bacteria</taxon>
        <taxon>Bacillati</taxon>
        <taxon>Actinomycetota</taxon>
        <taxon>Actinomycetes</taxon>
        <taxon>Micromonosporales</taxon>
        <taxon>Micromonosporaceae</taxon>
        <taxon>Catellatospora</taxon>
    </lineage>
</organism>
<sequence length="226" mass="24843">MLIMRWFGPRRPVRPAEAAWLDTSLAWLSAEFGRDPLKPPPVRPADLVPEGYRGDVQEARTLLDAVCVRMGVDPVRVELELHAGPLPEEHHRVRAGHPVIAVGFGHAAAPVPLIATIAHELAHVLLLGDGRIAADQPDSERLADLVTVYFGLGVFGAATAVRCARRRPGMNLPLYAYALAHYAWQRGEPDPEWAADLRLTTRLRLRRGLRHLAYRAAADPASAHSL</sequence>
<dbReference type="Proteomes" id="UP000601223">
    <property type="component" value="Unassembled WGS sequence"/>
</dbReference>
<comment type="caution">
    <text evidence="1">The sequence shown here is derived from an EMBL/GenBank/DDBJ whole genome shotgun (WGS) entry which is preliminary data.</text>
</comment>
<dbReference type="EMBL" id="BONF01000041">
    <property type="protein sequence ID" value="GIF84853.1"/>
    <property type="molecule type" value="Genomic_DNA"/>
</dbReference>
<dbReference type="AlphaFoldDB" id="A0A8J3NM97"/>
<gene>
    <name evidence="1" type="ORF">Cba03nite_62020</name>
</gene>
<keyword evidence="2" id="KW-1185">Reference proteome</keyword>
<proteinExistence type="predicted"/>
<accession>A0A8J3NM97</accession>
<name>A0A8J3NM97_9ACTN</name>